<evidence type="ECO:0000256" key="3">
    <source>
        <dbReference type="ARBA" id="ARBA00022630"/>
    </source>
</evidence>
<feature type="signal peptide" evidence="7">
    <location>
        <begin position="1"/>
        <end position="23"/>
    </location>
</feature>
<dbReference type="Pfam" id="PF08031">
    <property type="entry name" value="BBE"/>
    <property type="match status" value="1"/>
</dbReference>
<evidence type="ECO:0000256" key="6">
    <source>
        <dbReference type="ARBA" id="ARBA00023180"/>
    </source>
</evidence>
<dbReference type="InterPro" id="IPR016169">
    <property type="entry name" value="FAD-bd_PCMH_sub2"/>
</dbReference>
<name>A0A5N6N4W5_9ASTR</name>
<feature type="domain" description="FAD-binding PCMH-type" evidence="8">
    <location>
        <begin position="71"/>
        <end position="247"/>
    </location>
</feature>
<dbReference type="OrthoDB" id="407275at2759"/>
<dbReference type="InterPro" id="IPR036318">
    <property type="entry name" value="FAD-bd_PCMH-like_sf"/>
</dbReference>
<evidence type="ECO:0000256" key="4">
    <source>
        <dbReference type="ARBA" id="ARBA00022729"/>
    </source>
</evidence>
<keyword evidence="4 7" id="KW-0732">Signal</keyword>
<dbReference type="InterPro" id="IPR012951">
    <property type="entry name" value="BBE"/>
</dbReference>
<dbReference type="GO" id="GO:0016491">
    <property type="term" value="F:oxidoreductase activity"/>
    <property type="evidence" value="ECO:0007669"/>
    <property type="project" value="InterPro"/>
</dbReference>
<dbReference type="Proteomes" id="UP000326396">
    <property type="component" value="Linkage Group LG3"/>
</dbReference>
<protein>
    <recommendedName>
        <fullName evidence="8">FAD-binding PCMH-type domain-containing protein</fullName>
    </recommendedName>
</protein>
<evidence type="ECO:0000256" key="2">
    <source>
        <dbReference type="ARBA" id="ARBA00005466"/>
    </source>
</evidence>
<accession>A0A5N6N4W5</accession>
<dbReference type="InterPro" id="IPR006094">
    <property type="entry name" value="Oxid_FAD_bind_N"/>
</dbReference>
<dbReference type="PROSITE" id="PS51387">
    <property type="entry name" value="FAD_PCMH"/>
    <property type="match status" value="1"/>
</dbReference>
<dbReference type="InterPro" id="IPR016167">
    <property type="entry name" value="FAD-bd_PCMH_sub1"/>
</dbReference>
<proteinExistence type="inferred from homology"/>
<evidence type="ECO:0000313" key="9">
    <source>
        <dbReference type="EMBL" id="KAD4384826.1"/>
    </source>
</evidence>
<dbReference type="Gene3D" id="3.40.462.20">
    <property type="match status" value="1"/>
</dbReference>
<keyword evidence="5" id="KW-0274">FAD</keyword>
<evidence type="ECO:0000256" key="1">
    <source>
        <dbReference type="ARBA" id="ARBA00001974"/>
    </source>
</evidence>
<dbReference type="EMBL" id="SZYD01000013">
    <property type="protein sequence ID" value="KAD4384826.1"/>
    <property type="molecule type" value="Genomic_DNA"/>
</dbReference>
<dbReference type="PANTHER" id="PTHR32448">
    <property type="entry name" value="OS08G0158400 PROTEIN"/>
    <property type="match status" value="1"/>
</dbReference>
<evidence type="ECO:0000256" key="7">
    <source>
        <dbReference type="SAM" id="SignalP"/>
    </source>
</evidence>
<keyword evidence="6" id="KW-0325">Glycoprotein</keyword>
<evidence type="ECO:0000313" key="10">
    <source>
        <dbReference type="Proteomes" id="UP000326396"/>
    </source>
</evidence>
<sequence length="540" mass="60642">MNYFSRLIVLLVLLAPLPPFCFSNQLQDSFRQCLTTHSTTQLPNIFYTPNNPSFTLLLNSTALNLRCIAPDAAKPEAIFTPLNEAHIQNAVICAKNIGIQLRLRSGGHDYEGISYTSVMDPPYVVIDLSKLRGVDVDVEDGSVWVQAGATIGELYYRVAEKSKTHGVPAGLCTSLGVGGHITGGAYGPMMRKYGLGADNALDVKMIDANGQILDRAAMGEDVFWAIRGGGGGSFGVIVSWKLNLVQVPETVTVFNVGRTLEQGATKILYKWQQVADKLDEDLFIRVVMQPSKIPKTNRKTVTTTYNALFLGKQARLQEIMKQSFPELGLKKEDCIEMSWLESVLFIAGYPRTVPTTILLAGKPTFLNSFKAKSDFVKTPIPEKGLEEIWERFLEDDGPLMIWNPYGGMMSRIPESSVPFPHRNGTLFMIQYLTSWMNPDKDVMNKHVDWIRKLYNYMAQHVSIFPRQAYVNYRDLDLGMNDKSGDDTSFIAASSWGTKYFKDNFNRLVKIKTQFDPDNFFKHEQSIPVLPLKTKFTHSEL</sequence>
<dbReference type="SUPFAM" id="SSF56176">
    <property type="entry name" value="FAD-binding/transporter-associated domain-like"/>
    <property type="match status" value="1"/>
</dbReference>
<evidence type="ECO:0000259" key="8">
    <source>
        <dbReference type="PROSITE" id="PS51387"/>
    </source>
</evidence>
<dbReference type="GO" id="GO:0071949">
    <property type="term" value="F:FAD binding"/>
    <property type="evidence" value="ECO:0007669"/>
    <property type="project" value="InterPro"/>
</dbReference>
<dbReference type="AlphaFoldDB" id="A0A5N6N4W5"/>
<comment type="cofactor">
    <cofactor evidence="1">
        <name>FAD</name>
        <dbReference type="ChEBI" id="CHEBI:57692"/>
    </cofactor>
</comment>
<gene>
    <name evidence="9" type="ORF">E3N88_24994</name>
</gene>
<keyword evidence="3" id="KW-0285">Flavoprotein</keyword>
<comment type="similarity">
    <text evidence="2">Belongs to the oxygen-dependent FAD-linked oxidoreductase family.</text>
</comment>
<dbReference type="Gene3D" id="3.30.43.10">
    <property type="entry name" value="Uridine Diphospho-n-acetylenolpyruvylglucosamine Reductase, domain 2"/>
    <property type="match status" value="1"/>
</dbReference>
<feature type="chain" id="PRO_5024272853" description="FAD-binding PCMH-type domain-containing protein" evidence="7">
    <location>
        <begin position="24"/>
        <end position="540"/>
    </location>
</feature>
<keyword evidence="10" id="KW-1185">Reference proteome</keyword>
<organism evidence="9 10">
    <name type="scientific">Mikania micrantha</name>
    <name type="common">bitter vine</name>
    <dbReference type="NCBI Taxonomy" id="192012"/>
    <lineage>
        <taxon>Eukaryota</taxon>
        <taxon>Viridiplantae</taxon>
        <taxon>Streptophyta</taxon>
        <taxon>Embryophyta</taxon>
        <taxon>Tracheophyta</taxon>
        <taxon>Spermatophyta</taxon>
        <taxon>Magnoliopsida</taxon>
        <taxon>eudicotyledons</taxon>
        <taxon>Gunneridae</taxon>
        <taxon>Pentapetalae</taxon>
        <taxon>asterids</taxon>
        <taxon>campanulids</taxon>
        <taxon>Asterales</taxon>
        <taxon>Asteraceae</taxon>
        <taxon>Asteroideae</taxon>
        <taxon>Heliantheae alliance</taxon>
        <taxon>Eupatorieae</taxon>
        <taxon>Mikania</taxon>
    </lineage>
</organism>
<evidence type="ECO:0000256" key="5">
    <source>
        <dbReference type="ARBA" id="ARBA00022827"/>
    </source>
</evidence>
<dbReference type="InterPro" id="IPR016166">
    <property type="entry name" value="FAD-bd_PCMH"/>
</dbReference>
<dbReference type="Gene3D" id="3.30.465.10">
    <property type="match status" value="1"/>
</dbReference>
<comment type="caution">
    <text evidence="9">The sequence shown here is derived from an EMBL/GenBank/DDBJ whole genome shotgun (WGS) entry which is preliminary data.</text>
</comment>
<reference evidence="9 10" key="1">
    <citation type="submission" date="2019-05" db="EMBL/GenBank/DDBJ databases">
        <title>Mikania micrantha, genome provides insights into the molecular mechanism of rapid growth.</title>
        <authorList>
            <person name="Liu B."/>
        </authorList>
    </citation>
    <scope>NUCLEOTIDE SEQUENCE [LARGE SCALE GENOMIC DNA]</scope>
    <source>
        <strain evidence="9">NLD-2019</strain>
        <tissue evidence="9">Leaf</tissue>
    </source>
</reference>
<dbReference type="Pfam" id="PF01565">
    <property type="entry name" value="FAD_binding_4"/>
    <property type="match status" value="1"/>
</dbReference>